<organism evidence="6 7">
    <name type="scientific">Rhizobium indicum</name>
    <dbReference type="NCBI Taxonomy" id="2583231"/>
    <lineage>
        <taxon>Bacteria</taxon>
        <taxon>Pseudomonadati</taxon>
        <taxon>Pseudomonadota</taxon>
        <taxon>Alphaproteobacteria</taxon>
        <taxon>Hyphomicrobiales</taxon>
        <taxon>Rhizobiaceae</taxon>
        <taxon>Rhizobium/Agrobacterium group</taxon>
        <taxon>Rhizobium</taxon>
    </lineage>
</organism>
<comment type="similarity">
    <text evidence="1">Belongs to the LysR transcriptional regulatory family.</text>
</comment>
<dbReference type="Proteomes" id="UP000305673">
    <property type="component" value="Chromosome"/>
</dbReference>
<name>A0ABX6PK67_9HYPH</name>
<keyword evidence="2" id="KW-0805">Transcription regulation</keyword>
<evidence type="ECO:0000256" key="1">
    <source>
        <dbReference type="ARBA" id="ARBA00009437"/>
    </source>
</evidence>
<evidence type="ECO:0000256" key="3">
    <source>
        <dbReference type="ARBA" id="ARBA00023125"/>
    </source>
</evidence>
<dbReference type="CDD" id="cd08422">
    <property type="entry name" value="PBP2_CrgA_like"/>
    <property type="match status" value="1"/>
</dbReference>
<dbReference type="Pfam" id="PF00126">
    <property type="entry name" value="HTH_1"/>
    <property type="match status" value="1"/>
</dbReference>
<protein>
    <submittedName>
        <fullName evidence="6">LysR family transcriptional regulator</fullName>
    </submittedName>
</protein>
<evidence type="ECO:0000256" key="4">
    <source>
        <dbReference type="ARBA" id="ARBA00023163"/>
    </source>
</evidence>
<dbReference type="PROSITE" id="PS50931">
    <property type="entry name" value="HTH_LYSR"/>
    <property type="match status" value="1"/>
</dbReference>
<evidence type="ECO:0000259" key="5">
    <source>
        <dbReference type="PROSITE" id="PS50931"/>
    </source>
</evidence>
<proteinExistence type="inferred from homology"/>
<sequence>MPRTNLNDILIFMAVVDAGSFIAGGQAMGLSRSAAGKAVIRLEDRLGARLLNRTTRTLSLTDEGRMFYERGLQILVSVDEAEASVAGQNSTPRGVLRLAVPDAFGRLVVLPLLEKYLRAWPDIQVEVSFTDRLADIVEEGFDLAIRIGATATVSDTRLVSRVIATYKARLCASPSYLAERGEPRDIDDLAVHDCLIFAGRNQRQGWRFRGKGGSWIKAQGRSRLRLDSGEAIRDAALAGLGIALLPDFLVTDDLAAGRLRQILADLETDDAKIVTLYPDKRLLEPPVRRFIDLMVEELGHG</sequence>
<keyword evidence="4" id="KW-0804">Transcription</keyword>
<accession>A0ABX6PK67</accession>
<dbReference type="InterPro" id="IPR036390">
    <property type="entry name" value="WH_DNA-bd_sf"/>
</dbReference>
<dbReference type="RefSeq" id="WP_138387252.1">
    <property type="nucleotide sequence ID" value="NZ_CP054021.1"/>
</dbReference>
<gene>
    <name evidence="6" type="ORF">FFM53_022200</name>
</gene>
<dbReference type="PANTHER" id="PTHR30537">
    <property type="entry name" value="HTH-TYPE TRANSCRIPTIONAL REGULATOR"/>
    <property type="match status" value="1"/>
</dbReference>
<dbReference type="InterPro" id="IPR000847">
    <property type="entry name" value="LysR_HTH_N"/>
</dbReference>
<dbReference type="InterPro" id="IPR005119">
    <property type="entry name" value="LysR_subst-bd"/>
</dbReference>
<reference evidence="6 7" key="1">
    <citation type="submission" date="2020-05" db="EMBL/GenBank/DDBJ databases">
        <title>Genome sequences of pea root nodulating Rhizobium spp.</title>
        <authorList>
            <person name="Rahi P."/>
        </authorList>
    </citation>
    <scope>NUCLEOTIDE SEQUENCE [LARGE SCALE GENOMIC DNA]</scope>
    <source>
        <strain evidence="7">JKLM 12A2</strain>
    </source>
</reference>
<dbReference type="Pfam" id="PF03466">
    <property type="entry name" value="LysR_substrate"/>
    <property type="match status" value="1"/>
</dbReference>
<dbReference type="InterPro" id="IPR036388">
    <property type="entry name" value="WH-like_DNA-bd_sf"/>
</dbReference>
<dbReference type="InterPro" id="IPR058163">
    <property type="entry name" value="LysR-type_TF_proteobact-type"/>
</dbReference>
<keyword evidence="3" id="KW-0238">DNA-binding</keyword>
<keyword evidence="7" id="KW-1185">Reference proteome</keyword>
<evidence type="ECO:0000313" key="6">
    <source>
        <dbReference type="EMBL" id="QKK19003.1"/>
    </source>
</evidence>
<dbReference type="SUPFAM" id="SSF53850">
    <property type="entry name" value="Periplasmic binding protein-like II"/>
    <property type="match status" value="1"/>
</dbReference>
<dbReference type="Gene3D" id="3.40.190.290">
    <property type="match status" value="1"/>
</dbReference>
<dbReference type="PANTHER" id="PTHR30537:SF5">
    <property type="entry name" value="HTH-TYPE TRANSCRIPTIONAL ACTIVATOR TTDR-RELATED"/>
    <property type="match status" value="1"/>
</dbReference>
<feature type="domain" description="HTH lysR-type" evidence="5">
    <location>
        <begin position="4"/>
        <end position="61"/>
    </location>
</feature>
<dbReference type="EMBL" id="CP054021">
    <property type="protein sequence ID" value="QKK19003.1"/>
    <property type="molecule type" value="Genomic_DNA"/>
</dbReference>
<dbReference type="Gene3D" id="1.10.10.10">
    <property type="entry name" value="Winged helix-like DNA-binding domain superfamily/Winged helix DNA-binding domain"/>
    <property type="match status" value="1"/>
</dbReference>
<dbReference type="SUPFAM" id="SSF46785">
    <property type="entry name" value="Winged helix' DNA-binding domain"/>
    <property type="match status" value="1"/>
</dbReference>
<evidence type="ECO:0000256" key="2">
    <source>
        <dbReference type="ARBA" id="ARBA00023015"/>
    </source>
</evidence>
<evidence type="ECO:0000313" key="7">
    <source>
        <dbReference type="Proteomes" id="UP000305673"/>
    </source>
</evidence>